<proteinExistence type="predicted"/>
<feature type="non-terminal residue" evidence="1">
    <location>
        <position position="1"/>
    </location>
</feature>
<keyword evidence="2" id="KW-1185">Reference proteome</keyword>
<protein>
    <submittedName>
        <fullName evidence="1">Uncharacterized protein</fullName>
    </submittedName>
</protein>
<gene>
    <name evidence="1" type="ORF">K469DRAFT_546814</name>
</gene>
<sequence length="55" mass="6366">RCIGHIINLIAKQALFGNDFEKFEVELQKSTQDIKEEMQLRRKQGPTGLLHTITK</sequence>
<dbReference type="Proteomes" id="UP000800200">
    <property type="component" value="Unassembled WGS sequence"/>
</dbReference>
<dbReference type="OrthoDB" id="3939170at2759"/>
<organism evidence="1 2">
    <name type="scientific">Zopfia rhizophila CBS 207.26</name>
    <dbReference type="NCBI Taxonomy" id="1314779"/>
    <lineage>
        <taxon>Eukaryota</taxon>
        <taxon>Fungi</taxon>
        <taxon>Dikarya</taxon>
        <taxon>Ascomycota</taxon>
        <taxon>Pezizomycotina</taxon>
        <taxon>Dothideomycetes</taxon>
        <taxon>Dothideomycetes incertae sedis</taxon>
        <taxon>Zopfiaceae</taxon>
        <taxon>Zopfia</taxon>
    </lineage>
</organism>
<evidence type="ECO:0000313" key="2">
    <source>
        <dbReference type="Proteomes" id="UP000800200"/>
    </source>
</evidence>
<accession>A0A6A6EXM2</accession>
<evidence type="ECO:0000313" key="1">
    <source>
        <dbReference type="EMBL" id="KAF2194880.1"/>
    </source>
</evidence>
<dbReference type="EMBL" id="ML994611">
    <property type="protein sequence ID" value="KAF2194880.1"/>
    <property type="molecule type" value="Genomic_DNA"/>
</dbReference>
<reference evidence="1" key="1">
    <citation type="journal article" date="2020" name="Stud. Mycol.">
        <title>101 Dothideomycetes genomes: a test case for predicting lifestyles and emergence of pathogens.</title>
        <authorList>
            <person name="Haridas S."/>
            <person name="Albert R."/>
            <person name="Binder M."/>
            <person name="Bloem J."/>
            <person name="Labutti K."/>
            <person name="Salamov A."/>
            <person name="Andreopoulos B."/>
            <person name="Baker S."/>
            <person name="Barry K."/>
            <person name="Bills G."/>
            <person name="Bluhm B."/>
            <person name="Cannon C."/>
            <person name="Castanera R."/>
            <person name="Culley D."/>
            <person name="Daum C."/>
            <person name="Ezra D."/>
            <person name="Gonzalez J."/>
            <person name="Henrissat B."/>
            <person name="Kuo A."/>
            <person name="Liang C."/>
            <person name="Lipzen A."/>
            <person name="Lutzoni F."/>
            <person name="Magnuson J."/>
            <person name="Mondo S."/>
            <person name="Nolan M."/>
            <person name="Ohm R."/>
            <person name="Pangilinan J."/>
            <person name="Park H.-J."/>
            <person name="Ramirez L."/>
            <person name="Alfaro M."/>
            <person name="Sun H."/>
            <person name="Tritt A."/>
            <person name="Yoshinaga Y."/>
            <person name="Zwiers L.-H."/>
            <person name="Turgeon B."/>
            <person name="Goodwin S."/>
            <person name="Spatafora J."/>
            <person name="Crous P."/>
            <person name="Grigoriev I."/>
        </authorList>
    </citation>
    <scope>NUCLEOTIDE SEQUENCE</scope>
    <source>
        <strain evidence="1">CBS 207.26</strain>
    </source>
</reference>
<dbReference type="AlphaFoldDB" id="A0A6A6EXM2"/>
<name>A0A6A6EXM2_9PEZI</name>